<reference evidence="6" key="1">
    <citation type="submission" date="2016-07" db="EMBL/GenBank/DDBJ databases">
        <title>Frankia sp. NRRL B-16219 Genome sequencing.</title>
        <authorList>
            <person name="Ghodhbane-Gtari F."/>
            <person name="Swanson E."/>
            <person name="Gueddou A."/>
            <person name="Louati M."/>
            <person name="Nouioui I."/>
            <person name="Hezbri K."/>
            <person name="Abebe-Akele F."/>
            <person name="Simpson S."/>
            <person name="Morris K."/>
            <person name="Thomas K."/>
            <person name="Gtari M."/>
            <person name="Tisa L.S."/>
        </authorList>
    </citation>
    <scope>NUCLEOTIDE SEQUENCE [LARGE SCALE GENOMIC DNA]</scope>
    <source>
        <strain evidence="6">NRRL B-16219</strain>
    </source>
</reference>
<comment type="cofactor">
    <cofactor evidence="1">
        <name>Zn(2+)</name>
        <dbReference type="ChEBI" id="CHEBI:29105"/>
    </cofactor>
</comment>
<dbReference type="AlphaFoldDB" id="A0A1S1Q3S9"/>
<dbReference type="Pfam" id="PF00107">
    <property type="entry name" value="ADH_zinc_N"/>
    <property type="match status" value="1"/>
</dbReference>
<dbReference type="Pfam" id="PF08240">
    <property type="entry name" value="ADH_N"/>
    <property type="match status" value="1"/>
</dbReference>
<feature type="domain" description="Alcohol dehydrogenase-like C-terminal" evidence="3">
    <location>
        <begin position="174"/>
        <end position="280"/>
    </location>
</feature>
<name>A0A1S1Q3S9_9ACTN</name>
<proteinExistence type="predicted"/>
<evidence type="ECO:0000313" key="5">
    <source>
        <dbReference type="EMBL" id="OHV29563.1"/>
    </source>
</evidence>
<dbReference type="InterPro" id="IPR011032">
    <property type="entry name" value="GroES-like_sf"/>
</dbReference>
<comment type="caution">
    <text evidence="5">The sequence shown here is derived from an EMBL/GenBank/DDBJ whole genome shotgun (WGS) entry which is preliminary data.</text>
</comment>
<dbReference type="PANTHER" id="PTHR43401">
    <property type="entry name" value="L-THREONINE 3-DEHYDROGENASE"/>
    <property type="match status" value="1"/>
</dbReference>
<sequence length="344" mass="37164">MSRAIVFNGDETWEERDIPVPDPQPGGAVLRVEATGLCHSDIDHFRGHVHTSWGGAFPSIAGHEIVGRVEKIDSATAEAWGVAEGDRVAVRELLVTSEGYRIYGHDFSVDEGSGLYGGFAEHLELLPGSQVYRLREDLPADQLTVFEPLSCAVTWVAPVRKDDVVVIEGPGHMGMATIVAARAAGASTIIVTGTARDRFRLDWALRVGADHTVDVDSEDPLERVRELTDGRLADVVIDAAAGNPVTVNLAMDLVRKGGHVVIAGMKDRPLEGFHSDWIPTRRITLHPGAGLDTEAAVDLINAGKVPTGELLGDTFPLEHFEDAFALLTRRTPGRDSIRIALRLT</sequence>
<evidence type="ECO:0000259" key="4">
    <source>
        <dbReference type="Pfam" id="PF08240"/>
    </source>
</evidence>
<dbReference type="SUPFAM" id="SSF50129">
    <property type="entry name" value="GroES-like"/>
    <property type="match status" value="1"/>
</dbReference>
<dbReference type="Gene3D" id="3.40.50.720">
    <property type="entry name" value="NAD(P)-binding Rossmann-like Domain"/>
    <property type="match status" value="1"/>
</dbReference>
<dbReference type="GO" id="GO:0016491">
    <property type="term" value="F:oxidoreductase activity"/>
    <property type="evidence" value="ECO:0007669"/>
    <property type="project" value="UniProtKB-KW"/>
</dbReference>
<evidence type="ECO:0000259" key="3">
    <source>
        <dbReference type="Pfam" id="PF00107"/>
    </source>
</evidence>
<dbReference type="OrthoDB" id="241504at2"/>
<dbReference type="Proteomes" id="UP000179769">
    <property type="component" value="Unassembled WGS sequence"/>
</dbReference>
<evidence type="ECO:0000256" key="2">
    <source>
        <dbReference type="ARBA" id="ARBA00023002"/>
    </source>
</evidence>
<dbReference type="EMBL" id="MAXA01000191">
    <property type="protein sequence ID" value="OHV29563.1"/>
    <property type="molecule type" value="Genomic_DNA"/>
</dbReference>
<dbReference type="InterPro" id="IPR013154">
    <property type="entry name" value="ADH-like_N"/>
</dbReference>
<keyword evidence="2" id="KW-0560">Oxidoreductase</keyword>
<dbReference type="InterPro" id="IPR036291">
    <property type="entry name" value="NAD(P)-bd_dom_sf"/>
</dbReference>
<evidence type="ECO:0000313" key="6">
    <source>
        <dbReference type="Proteomes" id="UP000179769"/>
    </source>
</evidence>
<dbReference type="InterPro" id="IPR050129">
    <property type="entry name" value="Zn_alcohol_dh"/>
</dbReference>
<dbReference type="Gene3D" id="3.90.180.10">
    <property type="entry name" value="Medium-chain alcohol dehydrogenases, catalytic domain"/>
    <property type="match status" value="1"/>
</dbReference>
<keyword evidence="6" id="KW-1185">Reference proteome</keyword>
<protein>
    <submittedName>
        <fullName evidence="5">Alcohol dehydrogenase</fullName>
    </submittedName>
</protein>
<dbReference type="RefSeq" id="WP_071063139.1">
    <property type="nucleotide sequence ID" value="NZ_MAXA01000191.1"/>
</dbReference>
<dbReference type="SUPFAM" id="SSF51735">
    <property type="entry name" value="NAD(P)-binding Rossmann-fold domains"/>
    <property type="match status" value="1"/>
</dbReference>
<evidence type="ECO:0000256" key="1">
    <source>
        <dbReference type="ARBA" id="ARBA00001947"/>
    </source>
</evidence>
<accession>A0A1S1Q3S9</accession>
<feature type="domain" description="Alcohol dehydrogenase-like N-terminal" evidence="4">
    <location>
        <begin position="25"/>
        <end position="132"/>
    </location>
</feature>
<dbReference type="InterPro" id="IPR013149">
    <property type="entry name" value="ADH-like_C"/>
</dbReference>
<organism evidence="5 6">
    <name type="scientific">Parafrankia soli</name>
    <dbReference type="NCBI Taxonomy" id="2599596"/>
    <lineage>
        <taxon>Bacteria</taxon>
        <taxon>Bacillati</taxon>
        <taxon>Actinomycetota</taxon>
        <taxon>Actinomycetes</taxon>
        <taxon>Frankiales</taxon>
        <taxon>Frankiaceae</taxon>
        <taxon>Parafrankia</taxon>
    </lineage>
</organism>
<gene>
    <name evidence="5" type="ORF">BBK14_17275</name>
</gene>
<dbReference type="PANTHER" id="PTHR43401:SF2">
    <property type="entry name" value="L-THREONINE 3-DEHYDROGENASE"/>
    <property type="match status" value="1"/>
</dbReference>